<feature type="compositionally biased region" description="Polar residues" evidence="1">
    <location>
        <begin position="12"/>
        <end position="27"/>
    </location>
</feature>
<gene>
    <name evidence="2" type="ORF">SMN809_LOCUS84311</name>
</gene>
<organism evidence="2 3">
    <name type="scientific">Rotaria magnacalcarata</name>
    <dbReference type="NCBI Taxonomy" id="392030"/>
    <lineage>
        <taxon>Eukaryota</taxon>
        <taxon>Metazoa</taxon>
        <taxon>Spiralia</taxon>
        <taxon>Gnathifera</taxon>
        <taxon>Rotifera</taxon>
        <taxon>Eurotatoria</taxon>
        <taxon>Bdelloidea</taxon>
        <taxon>Philodinida</taxon>
        <taxon>Philodinidae</taxon>
        <taxon>Rotaria</taxon>
    </lineage>
</organism>
<feature type="non-terminal residue" evidence="2">
    <location>
        <position position="1"/>
    </location>
</feature>
<dbReference type="Proteomes" id="UP000676336">
    <property type="component" value="Unassembled WGS sequence"/>
</dbReference>
<feature type="region of interest" description="Disordered" evidence="1">
    <location>
        <begin position="79"/>
        <end position="150"/>
    </location>
</feature>
<evidence type="ECO:0000256" key="1">
    <source>
        <dbReference type="SAM" id="MobiDB-lite"/>
    </source>
</evidence>
<feature type="compositionally biased region" description="Low complexity" evidence="1">
    <location>
        <begin position="116"/>
        <end position="136"/>
    </location>
</feature>
<comment type="caution">
    <text evidence="2">The sequence shown here is derived from an EMBL/GenBank/DDBJ whole genome shotgun (WGS) entry which is preliminary data.</text>
</comment>
<feature type="non-terminal residue" evidence="2">
    <location>
        <position position="150"/>
    </location>
</feature>
<dbReference type="AlphaFoldDB" id="A0A8S3K446"/>
<accession>A0A8S3K446</accession>
<proteinExistence type="predicted"/>
<sequence length="150" mass="15865">GALDDLKPMSVHLTNSNRQVRSPSNFIQIPPPSSLSSSSSPPPPLLDAALMTVVQKQQASRISTHASDRNQLEQSVIHFGGVRPCSSSSPSPKLPKMGTINNGNNNGVAPPPPASLPSHQSSSLPSSSNCPPQNQHHVPLLTTHSFLYNP</sequence>
<dbReference type="EMBL" id="CAJOBI010359349">
    <property type="protein sequence ID" value="CAF5225459.1"/>
    <property type="molecule type" value="Genomic_DNA"/>
</dbReference>
<name>A0A8S3K446_9BILA</name>
<evidence type="ECO:0000313" key="3">
    <source>
        <dbReference type="Proteomes" id="UP000676336"/>
    </source>
</evidence>
<evidence type="ECO:0000313" key="2">
    <source>
        <dbReference type="EMBL" id="CAF5225459.1"/>
    </source>
</evidence>
<protein>
    <submittedName>
        <fullName evidence="2">Uncharacterized protein</fullName>
    </submittedName>
</protein>
<reference evidence="2" key="1">
    <citation type="submission" date="2021-02" db="EMBL/GenBank/DDBJ databases">
        <authorList>
            <person name="Nowell W R."/>
        </authorList>
    </citation>
    <scope>NUCLEOTIDE SEQUENCE</scope>
</reference>
<feature type="region of interest" description="Disordered" evidence="1">
    <location>
        <begin position="1"/>
        <end position="46"/>
    </location>
</feature>